<dbReference type="GO" id="GO:0042802">
    <property type="term" value="F:identical protein binding"/>
    <property type="evidence" value="ECO:0007669"/>
    <property type="project" value="TreeGrafter"/>
</dbReference>
<name>A0A7V8SZT7_9BACT</name>
<dbReference type="AlphaFoldDB" id="A0A7V8SZT7"/>
<evidence type="ECO:0000256" key="2">
    <source>
        <dbReference type="ARBA" id="ARBA00022576"/>
    </source>
</evidence>
<dbReference type="InterPro" id="IPR050103">
    <property type="entry name" value="Class-III_PLP-dep_AT"/>
</dbReference>
<protein>
    <submittedName>
        <fullName evidence="6">Aminotransferase class III-fold pyridoxal phosphate-dependent enzyme</fullName>
    </submittedName>
</protein>
<proteinExistence type="inferred from homology"/>
<dbReference type="FunFam" id="3.40.640.10:FF:000004">
    <property type="entry name" value="Acetylornithine aminotransferase"/>
    <property type="match status" value="1"/>
</dbReference>
<keyword evidence="2 6" id="KW-0032">Aminotransferase</keyword>
<reference evidence="6" key="1">
    <citation type="submission" date="2020-06" db="EMBL/GenBank/DDBJ databases">
        <title>Legume-microbial interactions unlock mineral nutrients during tropical forest succession.</title>
        <authorList>
            <person name="Epihov D.Z."/>
        </authorList>
    </citation>
    <scope>NUCLEOTIDE SEQUENCE [LARGE SCALE GENOMIC DNA]</scope>
    <source>
        <strain evidence="6">Pan2503</strain>
    </source>
</reference>
<dbReference type="GO" id="GO:0030170">
    <property type="term" value="F:pyridoxal phosphate binding"/>
    <property type="evidence" value="ECO:0007669"/>
    <property type="project" value="InterPro"/>
</dbReference>
<comment type="similarity">
    <text evidence="5">Belongs to the class-III pyridoxal-phosphate-dependent aminotransferase family.</text>
</comment>
<dbReference type="GO" id="GO:0008483">
    <property type="term" value="F:transaminase activity"/>
    <property type="evidence" value="ECO:0007669"/>
    <property type="project" value="UniProtKB-KW"/>
</dbReference>
<keyword evidence="7" id="KW-1185">Reference proteome</keyword>
<evidence type="ECO:0000256" key="3">
    <source>
        <dbReference type="ARBA" id="ARBA00022679"/>
    </source>
</evidence>
<evidence type="ECO:0000256" key="1">
    <source>
        <dbReference type="ARBA" id="ARBA00001933"/>
    </source>
</evidence>
<dbReference type="InterPro" id="IPR015424">
    <property type="entry name" value="PyrdxlP-dep_Trfase"/>
</dbReference>
<dbReference type="PANTHER" id="PTHR11986">
    <property type="entry name" value="AMINOTRANSFERASE CLASS III"/>
    <property type="match status" value="1"/>
</dbReference>
<feature type="non-terminal residue" evidence="6">
    <location>
        <position position="302"/>
    </location>
</feature>
<dbReference type="Gene3D" id="3.90.1150.10">
    <property type="entry name" value="Aspartate Aminotransferase, domain 1"/>
    <property type="match status" value="1"/>
</dbReference>
<dbReference type="Proteomes" id="UP000567293">
    <property type="component" value="Unassembled WGS sequence"/>
</dbReference>
<dbReference type="PANTHER" id="PTHR11986:SF79">
    <property type="entry name" value="ACETYLORNITHINE AMINOTRANSFERASE, MITOCHONDRIAL"/>
    <property type="match status" value="1"/>
</dbReference>
<evidence type="ECO:0000256" key="5">
    <source>
        <dbReference type="RuleBase" id="RU003560"/>
    </source>
</evidence>
<gene>
    <name evidence="6" type="ORF">HRJ53_27665</name>
</gene>
<dbReference type="InterPro" id="IPR015421">
    <property type="entry name" value="PyrdxlP-dep_Trfase_major"/>
</dbReference>
<evidence type="ECO:0000313" key="6">
    <source>
        <dbReference type="EMBL" id="MBA0088785.1"/>
    </source>
</evidence>
<comment type="caution">
    <text evidence="6">The sequence shown here is derived from an EMBL/GenBank/DDBJ whole genome shotgun (WGS) entry which is preliminary data.</text>
</comment>
<keyword evidence="3" id="KW-0808">Transferase</keyword>
<dbReference type="InterPro" id="IPR015422">
    <property type="entry name" value="PyrdxlP-dep_Trfase_small"/>
</dbReference>
<organism evidence="6 7">
    <name type="scientific">Candidatus Acidiferrum panamense</name>
    <dbReference type="NCBI Taxonomy" id="2741543"/>
    <lineage>
        <taxon>Bacteria</taxon>
        <taxon>Pseudomonadati</taxon>
        <taxon>Acidobacteriota</taxon>
        <taxon>Terriglobia</taxon>
        <taxon>Candidatus Acidiferrales</taxon>
        <taxon>Candidatus Acidiferrum</taxon>
    </lineage>
</organism>
<dbReference type="CDD" id="cd00610">
    <property type="entry name" value="OAT_like"/>
    <property type="match status" value="1"/>
</dbReference>
<accession>A0A7V8SZT7</accession>
<dbReference type="InterPro" id="IPR005814">
    <property type="entry name" value="Aminotrans_3"/>
</dbReference>
<evidence type="ECO:0000256" key="4">
    <source>
        <dbReference type="ARBA" id="ARBA00022898"/>
    </source>
</evidence>
<dbReference type="InterPro" id="IPR049704">
    <property type="entry name" value="Aminotrans_3_PPA_site"/>
</dbReference>
<sequence length="302" mass="32605">MEISKRPPVVFVEGRGSWLTDQEGKKYLDFIQGWAVNCLGHCPTAIVSAIKSQAEQLLNCSPAYYNAPMIRLAELIARYSGLHRTFFTNSGAEAIEGAIKLARKWGQIHRGGAYEIVTMHHGFHGRTLAAMSASGKAQWEHLFEPKVRGFRKVRLNDIEQVERAITANTVAVMLEPIQGEAGVFVASDAFLRDLRALTKRHGILLILDEIQTGIGRTGTLFAFQHAGVEPDVMVLAKGLGGGIPLGALVAHKDACCFAYGDQGGTFNGNAFATAVGCAVLEEIAKPGFLAGVVEVGRLAHCY</sequence>
<dbReference type="EMBL" id="JACDQQ010002676">
    <property type="protein sequence ID" value="MBA0088785.1"/>
    <property type="molecule type" value="Genomic_DNA"/>
</dbReference>
<dbReference type="Gene3D" id="3.40.640.10">
    <property type="entry name" value="Type I PLP-dependent aspartate aminotransferase-like (Major domain)"/>
    <property type="match status" value="1"/>
</dbReference>
<evidence type="ECO:0000313" key="7">
    <source>
        <dbReference type="Proteomes" id="UP000567293"/>
    </source>
</evidence>
<dbReference type="PROSITE" id="PS00600">
    <property type="entry name" value="AA_TRANSFER_CLASS_3"/>
    <property type="match status" value="1"/>
</dbReference>
<keyword evidence="4 5" id="KW-0663">Pyridoxal phosphate</keyword>
<dbReference type="Pfam" id="PF00202">
    <property type="entry name" value="Aminotran_3"/>
    <property type="match status" value="1"/>
</dbReference>
<dbReference type="SUPFAM" id="SSF53383">
    <property type="entry name" value="PLP-dependent transferases"/>
    <property type="match status" value="1"/>
</dbReference>
<comment type="cofactor">
    <cofactor evidence="1">
        <name>pyridoxal 5'-phosphate</name>
        <dbReference type="ChEBI" id="CHEBI:597326"/>
    </cofactor>
</comment>